<dbReference type="RefSeq" id="WP_339112376.1">
    <property type="nucleotide sequence ID" value="NZ_JAYWLC010000001.1"/>
</dbReference>
<dbReference type="PROSITE" id="PS51257">
    <property type="entry name" value="PROKAR_LIPOPROTEIN"/>
    <property type="match status" value="1"/>
</dbReference>
<gene>
    <name evidence="3" type="ORF">VSX56_00990</name>
</gene>
<feature type="signal peptide" evidence="1">
    <location>
        <begin position="1"/>
        <end position="22"/>
    </location>
</feature>
<accession>A0ABV1SBQ5</accession>
<evidence type="ECO:0000259" key="2">
    <source>
        <dbReference type="Pfam" id="PF08239"/>
    </source>
</evidence>
<dbReference type="Pfam" id="PF08239">
    <property type="entry name" value="SH3_3"/>
    <property type="match status" value="1"/>
</dbReference>
<protein>
    <submittedName>
        <fullName evidence="3">SH3 domain-containing protein</fullName>
    </submittedName>
</protein>
<feature type="chain" id="PRO_5045807215" evidence="1">
    <location>
        <begin position="23"/>
        <end position="96"/>
    </location>
</feature>
<evidence type="ECO:0000313" key="3">
    <source>
        <dbReference type="EMBL" id="MER5170336.1"/>
    </source>
</evidence>
<keyword evidence="1" id="KW-0732">Signal</keyword>
<evidence type="ECO:0000256" key="1">
    <source>
        <dbReference type="SAM" id="SignalP"/>
    </source>
</evidence>
<proteinExistence type="predicted"/>
<keyword evidence="4" id="KW-1185">Reference proteome</keyword>
<sequence>MRIRLLLSALALSSIASCSAMGSNHAVVKGAGPDDLLKLRAGPGLGFNIIMGLPDGTRLTKQKCVTESGQLWCRVSLADNPGVSGYVSADYLGMGM</sequence>
<dbReference type="InterPro" id="IPR003646">
    <property type="entry name" value="SH3-like_bac-type"/>
</dbReference>
<evidence type="ECO:0000313" key="4">
    <source>
        <dbReference type="Proteomes" id="UP001438953"/>
    </source>
</evidence>
<comment type="caution">
    <text evidence="3">The sequence shown here is derived from an EMBL/GenBank/DDBJ whole genome shotgun (WGS) entry which is preliminary data.</text>
</comment>
<feature type="domain" description="SH3b" evidence="2">
    <location>
        <begin position="37"/>
        <end position="92"/>
    </location>
</feature>
<dbReference type="EMBL" id="JAYWLC010000001">
    <property type="protein sequence ID" value="MER5170336.1"/>
    <property type="molecule type" value="Genomic_DNA"/>
</dbReference>
<reference evidence="3 4" key="2">
    <citation type="submission" date="2024-06" db="EMBL/GenBank/DDBJ databases">
        <title>Thioclava kandeliae sp. nov. from a rhizosphere soil sample of Kandelia candel in a mangrove.</title>
        <authorList>
            <person name="Mu T."/>
        </authorList>
    </citation>
    <scope>NUCLEOTIDE SEQUENCE [LARGE SCALE GENOMIC DNA]</scope>
    <source>
        <strain evidence="3 4">CPCC 100088</strain>
    </source>
</reference>
<dbReference type="Proteomes" id="UP001438953">
    <property type="component" value="Unassembled WGS sequence"/>
</dbReference>
<name>A0ABV1SBQ5_9RHOB</name>
<dbReference type="Gene3D" id="2.30.30.40">
    <property type="entry name" value="SH3 Domains"/>
    <property type="match status" value="1"/>
</dbReference>
<reference evidence="3 4" key="1">
    <citation type="submission" date="2024-01" db="EMBL/GenBank/DDBJ databases">
        <authorList>
            <person name="Deng Y."/>
            <person name="Su J."/>
        </authorList>
    </citation>
    <scope>NUCLEOTIDE SEQUENCE [LARGE SCALE GENOMIC DNA]</scope>
    <source>
        <strain evidence="3 4">CPCC 100088</strain>
    </source>
</reference>
<organism evidence="3 4">
    <name type="scientific">Thioclava kandeliae</name>
    <dbReference type="NCBI Taxonomy" id="3070818"/>
    <lineage>
        <taxon>Bacteria</taxon>
        <taxon>Pseudomonadati</taxon>
        <taxon>Pseudomonadota</taxon>
        <taxon>Alphaproteobacteria</taxon>
        <taxon>Rhodobacterales</taxon>
        <taxon>Paracoccaceae</taxon>
        <taxon>Thioclava</taxon>
    </lineage>
</organism>